<name>A0A1I1UBX8_9GAMM</name>
<evidence type="ECO:0000313" key="2">
    <source>
        <dbReference type="EMBL" id="SFD67068.1"/>
    </source>
</evidence>
<accession>A0A1I1UBX8</accession>
<evidence type="ECO:0000313" key="3">
    <source>
        <dbReference type="Proteomes" id="UP000198611"/>
    </source>
</evidence>
<sequence>MNWPVHNLIGHPAMQLLRWAGARELAQRVHDGTLPEEERAVFCSWQEGAELIFGTSCGREFWTEDARPTEMGMRHCPFCGRPLVEAETPPEECGTDVSWGRDEEVA</sequence>
<dbReference type="EMBL" id="FOMJ01000007">
    <property type="protein sequence ID" value="SFD67068.1"/>
    <property type="molecule type" value="Genomic_DNA"/>
</dbReference>
<keyword evidence="3" id="KW-1185">Reference proteome</keyword>
<gene>
    <name evidence="2" type="ORF">SAMN05660831_02065</name>
</gene>
<organism evidence="2 3">
    <name type="scientific">Thiohalospira halophila DSM 15071</name>
    <dbReference type="NCBI Taxonomy" id="1123397"/>
    <lineage>
        <taxon>Bacteria</taxon>
        <taxon>Pseudomonadati</taxon>
        <taxon>Pseudomonadota</taxon>
        <taxon>Gammaproteobacteria</taxon>
        <taxon>Thiohalospirales</taxon>
        <taxon>Thiohalospiraceae</taxon>
        <taxon>Thiohalospira</taxon>
    </lineage>
</organism>
<protein>
    <submittedName>
        <fullName evidence="2">Uncharacterized protein</fullName>
    </submittedName>
</protein>
<reference evidence="2 3" key="1">
    <citation type="submission" date="2016-10" db="EMBL/GenBank/DDBJ databases">
        <authorList>
            <person name="de Groot N.N."/>
        </authorList>
    </citation>
    <scope>NUCLEOTIDE SEQUENCE [LARGE SCALE GENOMIC DNA]</scope>
    <source>
        <strain evidence="2 3">HL3</strain>
    </source>
</reference>
<dbReference type="RefSeq" id="WP_093428699.1">
    <property type="nucleotide sequence ID" value="NZ_FOMJ01000007.1"/>
</dbReference>
<evidence type="ECO:0000256" key="1">
    <source>
        <dbReference type="SAM" id="MobiDB-lite"/>
    </source>
</evidence>
<dbReference type="STRING" id="1123397.SAMN05660831_02065"/>
<feature type="region of interest" description="Disordered" evidence="1">
    <location>
        <begin position="86"/>
        <end position="106"/>
    </location>
</feature>
<dbReference type="Proteomes" id="UP000198611">
    <property type="component" value="Unassembled WGS sequence"/>
</dbReference>
<proteinExistence type="predicted"/>
<dbReference type="AlphaFoldDB" id="A0A1I1UBX8"/>